<dbReference type="KEGG" id="pbas:SMSP2_00683"/>
<keyword evidence="2" id="KW-0479">Metal-binding</keyword>
<dbReference type="Gene3D" id="3.30.1120.10">
    <property type="match status" value="1"/>
</dbReference>
<dbReference type="PANTHER" id="PTHR42693:SF53">
    <property type="entry name" value="ENDO-4-O-SULFATASE"/>
    <property type="match status" value="1"/>
</dbReference>
<dbReference type="InterPro" id="IPR006311">
    <property type="entry name" value="TAT_signal"/>
</dbReference>
<dbReference type="InterPro" id="IPR017850">
    <property type="entry name" value="Alkaline_phosphatase_core_sf"/>
</dbReference>
<dbReference type="PANTHER" id="PTHR42693">
    <property type="entry name" value="ARYLSULFATASE FAMILY MEMBER"/>
    <property type="match status" value="1"/>
</dbReference>
<evidence type="ECO:0000313" key="6">
    <source>
        <dbReference type="EMBL" id="AQQ70338.1"/>
    </source>
</evidence>
<evidence type="ECO:0000256" key="1">
    <source>
        <dbReference type="ARBA" id="ARBA00008779"/>
    </source>
</evidence>
<dbReference type="PROSITE" id="PS00149">
    <property type="entry name" value="SULFATASE_2"/>
    <property type="match status" value="1"/>
</dbReference>
<dbReference type="Pfam" id="PF00884">
    <property type="entry name" value="Sulfatase"/>
    <property type="match status" value="1"/>
</dbReference>
<evidence type="ECO:0000313" key="7">
    <source>
        <dbReference type="Proteomes" id="UP000188181"/>
    </source>
</evidence>
<dbReference type="InterPro" id="IPR050738">
    <property type="entry name" value="Sulfatase"/>
</dbReference>
<dbReference type="EC" id="3.1.6.1" evidence="6"/>
<keyword evidence="4" id="KW-0106">Calcium</keyword>
<dbReference type="AlphaFoldDB" id="A0A1Q2MCS0"/>
<evidence type="ECO:0000259" key="5">
    <source>
        <dbReference type="Pfam" id="PF00884"/>
    </source>
</evidence>
<evidence type="ECO:0000256" key="3">
    <source>
        <dbReference type="ARBA" id="ARBA00022801"/>
    </source>
</evidence>
<dbReference type="PROSITE" id="PS51318">
    <property type="entry name" value="TAT"/>
    <property type="match status" value="1"/>
</dbReference>
<dbReference type="Proteomes" id="UP000188181">
    <property type="component" value="Chromosome"/>
</dbReference>
<evidence type="ECO:0000256" key="4">
    <source>
        <dbReference type="ARBA" id="ARBA00022837"/>
    </source>
</evidence>
<dbReference type="GO" id="GO:0046872">
    <property type="term" value="F:metal ion binding"/>
    <property type="evidence" value="ECO:0007669"/>
    <property type="project" value="UniProtKB-KW"/>
</dbReference>
<dbReference type="RefSeq" id="WP_146682610.1">
    <property type="nucleotide sequence ID" value="NZ_CP019646.1"/>
</dbReference>
<keyword evidence="7" id="KW-1185">Reference proteome</keyword>
<dbReference type="GO" id="GO:0004065">
    <property type="term" value="F:arylsulfatase activity"/>
    <property type="evidence" value="ECO:0007669"/>
    <property type="project" value="UniProtKB-EC"/>
</dbReference>
<reference evidence="7" key="1">
    <citation type="submission" date="2017-02" db="EMBL/GenBank/DDBJ databases">
        <title>Comparative genomics and description of representatives of a novel lineage of planctomycetes thriving in anoxic sediments.</title>
        <authorList>
            <person name="Spring S."/>
            <person name="Bunk B."/>
            <person name="Sproer C."/>
        </authorList>
    </citation>
    <scope>NUCLEOTIDE SEQUENCE [LARGE SCALE GENOMIC DNA]</scope>
    <source>
        <strain evidence="7">SM-Chi-D1</strain>
    </source>
</reference>
<gene>
    <name evidence="6" type="ORF">SMSP2_00683</name>
</gene>
<keyword evidence="3 6" id="KW-0378">Hydrolase</keyword>
<protein>
    <submittedName>
        <fullName evidence="6">Arylsulfatase</fullName>
        <ecNumber evidence="6">3.1.6.1</ecNumber>
    </submittedName>
</protein>
<dbReference type="CDD" id="cd16034">
    <property type="entry name" value="sulfatase_like"/>
    <property type="match status" value="1"/>
</dbReference>
<dbReference type="EMBL" id="CP019646">
    <property type="protein sequence ID" value="AQQ70338.1"/>
    <property type="molecule type" value="Genomic_DNA"/>
</dbReference>
<dbReference type="InterPro" id="IPR000917">
    <property type="entry name" value="Sulfatase_N"/>
</dbReference>
<sequence length="495" mass="55846" precursor="true">MLQNINRREFLKTTSMASGAVLMAVCGSWALSNRRQKPNLVFVFADQWRAQDTGYAGNSDVLTPNLDKLEKESVNFKNAVSCCPVCSPFRASLMTGQYPLTHGLLINDLQLSTRAVSFAHALAGAGYDTAYIGKWHLDGSGRSDYIPPERRQGFDYWKVLECTHNYNHSEYYAGSSDKVRAWDGYDAYAQTDDAEKYITSRSGSGKPFALFLSWGPPHNPYRTGPKMWLDYYSSRDIKMRPNVSPQDYGKAKKDITGYYAHCSALDRCVGQLLSAIRGNGIADNTIFVFTADHGDMLYSHRQVRKQKPWEESVRIPFLVKCPDSWQVRPRQSGEMINSPDIMPTMLSLCGVDIPDTAQGTDYSGVIFGGKSNIENSALIMCPSPFGEWHPARGGVAYRGVRTKRYTYVRKLDGPWLLYDNLDDPYQMNNLCGKTEYLDIQQKLEKELEYWLKKTGDDFASGPELLKRCGYRVDKKLTVPFDNPDYHGQVSKPAAI</sequence>
<comment type="similarity">
    <text evidence="1">Belongs to the sulfatase family.</text>
</comment>
<evidence type="ECO:0000256" key="2">
    <source>
        <dbReference type="ARBA" id="ARBA00022723"/>
    </source>
</evidence>
<dbReference type="InterPro" id="IPR024607">
    <property type="entry name" value="Sulfatase_CS"/>
</dbReference>
<dbReference type="SUPFAM" id="SSF53649">
    <property type="entry name" value="Alkaline phosphatase-like"/>
    <property type="match status" value="1"/>
</dbReference>
<dbReference type="Gene3D" id="3.40.720.10">
    <property type="entry name" value="Alkaline Phosphatase, subunit A"/>
    <property type="match status" value="1"/>
</dbReference>
<proteinExistence type="inferred from homology"/>
<accession>A0A1Q2MCS0</accession>
<feature type="domain" description="Sulfatase N-terminal" evidence="5">
    <location>
        <begin position="38"/>
        <end position="351"/>
    </location>
</feature>
<dbReference type="OrthoDB" id="237120at2"/>
<organism evidence="6 7">
    <name type="scientific">Limihaloglobus sulfuriphilus</name>
    <dbReference type="NCBI Taxonomy" id="1851148"/>
    <lineage>
        <taxon>Bacteria</taxon>
        <taxon>Pseudomonadati</taxon>
        <taxon>Planctomycetota</taxon>
        <taxon>Phycisphaerae</taxon>
        <taxon>Sedimentisphaerales</taxon>
        <taxon>Sedimentisphaeraceae</taxon>
        <taxon>Limihaloglobus</taxon>
    </lineage>
</organism>
<dbReference type="STRING" id="1851148.SMSP2_00683"/>
<name>A0A1Q2MCS0_9BACT</name>